<dbReference type="Gene3D" id="1.20.140.10">
    <property type="entry name" value="Butyryl-CoA Dehydrogenase, subunit A, domain 3"/>
    <property type="match status" value="1"/>
</dbReference>
<gene>
    <name evidence="1" type="ORF">SCF082_LOCUS13416</name>
</gene>
<evidence type="ECO:0000313" key="2">
    <source>
        <dbReference type="Proteomes" id="UP001642464"/>
    </source>
</evidence>
<evidence type="ECO:0000313" key="1">
    <source>
        <dbReference type="EMBL" id="CAK9016961.1"/>
    </source>
</evidence>
<sequence>MVDAEWKASYSEAIKDIHGDCHFEESAEMLRRLIRTKLLKFTDLKENPERFFEAHRLLLAPGRNSDREGSGFGVRFTVQFNLFAGSVLGLGGPEQVAELDTMQEKGTLGCFCLTEKFAGVNSGLVVHTTATWSPERQQFLIESPDRGSVKNWISQGLTASRAVVIANLCVNGKFYGPHGFLVDMRDESTGELKPGVVIEDMGIKTTANDLDNASVEFNKVWVDKSALLNRFADIQDDKYVQTTEEKMRIEIIGQRLLTGRLAIAEASVIFAQRIFEMAREYAENKPCWAPKGQPQPMLADMPQLATILAEADRKLSSLVQYNFAVEKRLNSILRENAIPDAAMVEAIAVAKIKSVQTAIDLTDRLRREVGSYALMASSGMQSVAWLSMCAFAEGDTRILMQKLARDSMKKFKASSWTDTGKEIVFGTSAEQQEMKFRFLLSRALSGAASAADSSRLWNENWELVYGLAEAVCDRYFAEFLGEEKVLSKL</sequence>
<dbReference type="InterPro" id="IPR009100">
    <property type="entry name" value="AcylCoA_DH/oxidase_NM_dom_sf"/>
</dbReference>
<proteinExistence type="predicted"/>
<accession>A0ABP0JR77</accession>
<dbReference type="SUPFAM" id="SSF56645">
    <property type="entry name" value="Acyl-CoA dehydrogenase NM domain-like"/>
    <property type="match status" value="1"/>
</dbReference>
<dbReference type="Proteomes" id="UP001642464">
    <property type="component" value="Unassembled WGS sequence"/>
</dbReference>
<name>A0ABP0JR77_9DINO</name>
<dbReference type="PANTHER" id="PTHR10909">
    <property type="entry name" value="ELECTRON TRANSPORT OXIDOREDUCTASE"/>
    <property type="match status" value="1"/>
</dbReference>
<dbReference type="InterPro" id="IPR046373">
    <property type="entry name" value="Acyl-CoA_Oxase/DH_mid-dom_sf"/>
</dbReference>
<dbReference type="InterPro" id="IPR036250">
    <property type="entry name" value="AcylCo_DH-like_C"/>
</dbReference>
<dbReference type="InterPro" id="IPR012258">
    <property type="entry name" value="Acyl-CoA_oxidase"/>
</dbReference>
<comment type="caution">
    <text evidence="1">The sequence shown here is derived from an EMBL/GenBank/DDBJ whole genome shotgun (WGS) entry which is preliminary data.</text>
</comment>
<dbReference type="EMBL" id="CAXAMM010008292">
    <property type="protein sequence ID" value="CAK9016961.1"/>
    <property type="molecule type" value="Genomic_DNA"/>
</dbReference>
<reference evidence="1 2" key="1">
    <citation type="submission" date="2024-02" db="EMBL/GenBank/DDBJ databases">
        <authorList>
            <person name="Chen Y."/>
            <person name="Shah S."/>
            <person name="Dougan E. K."/>
            <person name="Thang M."/>
            <person name="Chan C."/>
        </authorList>
    </citation>
    <scope>NUCLEOTIDE SEQUENCE [LARGE SCALE GENOMIC DNA]</scope>
</reference>
<dbReference type="PANTHER" id="PTHR10909:SF352">
    <property type="entry name" value="ACYL-COENZYME A OXIDASE-LIKE PROTEIN"/>
    <property type="match status" value="1"/>
</dbReference>
<dbReference type="SUPFAM" id="SSF47203">
    <property type="entry name" value="Acyl-CoA dehydrogenase C-terminal domain-like"/>
    <property type="match status" value="1"/>
</dbReference>
<protein>
    <submittedName>
        <fullName evidence="1">Acyl-coenzyme A oxidase (Acyl-CoA oxidase)</fullName>
    </submittedName>
</protein>
<dbReference type="Gene3D" id="2.40.110.10">
    <property type="entry name" value="Butyryl-CoA Dehydrogenase, subunit A, domain 2"/>
    <property type="match status" value="1"/>
</dbReference>
<keyword evidence="2" id="KW-1185">Reference proteome</keyword>
<organism evidence="1 2">
    <name type="scientific">Durusdinium trenchii</name>
    <dbReference type="NCBI Taxonomy" id="1381693"/>
    <lineage>
        <taxon>Eukaryota</taxon>
        <taxon>Sar</taxon>
        <taxon>Alveolata</taxon>
        <taxon>Dinophyceae</taxon>
        <taxon>Suessiales</taxon>
        <taxon>Symbiodiniaceae</taxon>
        <taxon>Durusdinium</taxon>
    </lineage>
</organism>